<protein>
    <submittedName>
        <fullName evidence="1">Uncharacterized protein</fullName>
    </submittedName>
</protein>
<evidence type="ECO:0000313" key="1">
    <source>
        <dbReference type="EMBL" id="SVA30950.1"/>
    </source>
</evidence>
<organism evidence="1">
    <name type="scientific">marine metagenome</name>
    <dbReference type="NCBI Taxonomy" id="408172"/>
    <lineage>
        <taxon>unclassified sequences</taxon>
        <taxon>metagenomes</taxon>
        <taxon>ecological metagenomes</taxon>
    </lineage>
</organism>
<name>A0A381US68_9ZZZZ</name>
<feature type="non-terminal residue" evidence="1">
    <location>
        <position position="39"/>
    </location>
</feature>
<proteinExistence type="predicted"/>
<dbReference type="EMBL" id="UINC01007014">
    <property type="protein sequence ID" value="SVA30950.1"/>
    <property type="molecule type" value="Genomic_DNA"/>
</dbReference>
<reference evidence="1" key="1">
    <citation type="submission" date="2018-05" db="EMBL/GenBank/DDBJ databases">
        <authorList>
            <person name="Lanie J.A."/>
            <person name="Ng W.-L."/>
            <person name="Kazmierczak K.M."/>
            <person name="Andrzejewski T.M."/>
            <person name="Davidsen T.M."/>
            <person name="Wayne K.J."/>
            <person name="Tettelin H."/>
            <person name="Glass J.I."/>
            <person name="Rusch D."/>
            <person name="Podicherti R."/>
            <person name="Tsui H.-C.T."/>
            <person name="Winkler M.E."/>
        </authorList>
    </citation>
    <scope>NUCLEOTIDE SEQUENCE</scope>
</reference>
<accession>A0A381US68</accession>
<gene>
    <name evidence="1" type="ORF">METZ01_LOCUS83804</name>
</gene>
<sequence length="39" mass="4762">MRTPFLFFFAFFISLFFVNAALSQERERRGPRFAMQKKQ</sequence>
<dbReference type="AlphaFoldDB" id="A0A381US68"/>